<dbReference type="AlphaFoldDB" id="A0A6J0V6G9"/>
<keyword evidence="4 9" id="KW-0593">Phospholipase A2 inhibitor</keyword>
<evidence type="ECO:0000256" key="4">
    <source>
        <dbReference type="ARBA" id="ARBA00023005"/>
    </source>
</evidence>
<dbReference type="InterPro" id="IPR016054">
    <property type="entry name" value="LY6_UPA_recep-like"/>
</dbReference>
<comment type="subcellular location">
    <subcellularLocation>
        <location evidence="1">Secreted</location>
    </subcellularLocation>
</comment>
<dbReference type="RefSeq" id="XP_020668462.2">
    <property type="nucleotide sequence ID" value="XM_020812803.2"/>
</dbReference>
<dbReference type="Gene3D" id="2.10.60.10">
    <property type="entry name" value="CD59"/>
    <property type="match status" value="2"/>
</dbReference>
<dbReference type="InterPro" id="IPR004126">
    <property type="entry name" value="PLipase_A2_inh_N"/>
</dbReference>
<dbReference type="PANTHER" id="PTHR20914:SF30">
    <property type="entry name" value="LY6_PLAUR DOMAIN CONTAINING 9"/>
    <property type="match status" value="1"/>
</dbReference>
<evidence type="ECO:0000256" key="5">
    <source>
        <dbReference type="ARBA" id="ARBA00023157"/>
    </source>
</evidence>
<feature type="domain" description="UPAR/Ly6" evidence="7">
    <location>
        <begin position="20"/>
        <end position="114"/>
    </location>
</feature>
<evidence type="ECO:0000259" key="7">
    <source>
        <dbReference type="SMART" id="SM00134"/>
    </source>
</evidence>
<proteinExistence type="inferred from homology"/>
<dbReference type="PANTHER" id="PTHR20914">
    <property type="entry name" value="LY6/PLAUR DOMAIN-CONTAINING PROTEIN 8"/>
    <property type="match status" value="1"/>
</dbReference>
<keyword evidence="3" id="KW-0964">Secreted</keyword>
<dbReference type="SUPFAM" id="SSF57302">
    <property type="entry name" value="Snake toxin-like"/>
    <property type="match status" value="2"/>
</dbReference>
<dbReference type="SMART" id="SM00134">
    <property type="entry name" value="LU"/>
    <property type="match status" value="1"/>
</dbReference>
<accession>A0A6J0V6G9</accession>
<keyword evidence="5" id="KW-1015">Disulfide bond</keyword>
<name>A0A6J0V6G9_9SAUR</name>
<dbReference type="GO" id="GO:0019834">
    <property type="term" value="F:phospholipase A2 inhibitor activity"/>
    <property type="evidence" value="ECO:0007669"/>
    <property type="project" value="UniProtKB-KW"/>
</dbReference>
<dbReference type="InterPro" id="IPR045860">
    <property type="entry name" value="Snake_toxin-like_sf"/>
</dbReference>
<evidence type="ECO:0000256" key="1">
    <source>
        <dbReference type="ARBA" id="ARBA00004613"/>
    </source>
</evidence>
<sequence length="201" mass="21053">MQTLLGLSLCFVLVTTGATLECEVCAGVGTTCTGSMQTCEAGEDTCVIAVSESSVMGIQTKSVIKMCESSSICQHGPQYMHFGHGQDMRTSLVCCVGDACRTATPQLPPIISKPNGKQCPACFNVFSGNCNPNKTVDCVGPETECLDLEATVTYGKIVAAVMQKGCVTKGACNDTKVNEVKLAGIHTNIKKLECKPASDIA</sequence>
<comment type="similarity">
    <text evidence="2">Belongs to the CNF-like-inhibitor family.</text>
</comment>
<evidence type="ECO:0000256" key="6">
    <source>
        <dbReference type="SAM" id="SignalP"/>
    </source>
</evidence>
<evidence type="ECO:0000256" key="2">
    <source>
        <dbReference type="ARBA" id="ARBA00006570"/>
    </source>
</evidence>
<dbReference type="KEGG" id="pvt:110089621"/>
<dbReference type="GO" id="GO:0005576">
    <property type="term" value="C:extracellular region"/>
    <property type="evidence" value="ECO:0007669"/>
    <property type="project" value="UniProtKB-SubCell"/>
</dbReference>
<evidence type="ECO:0000313" key="8">
    <source>
        <dbReference type="Proteomes" id="UP001652642"/>
    </source>
</evidence>
<evidence type="ECO:0000313" key="9">
    <source>
        <dbReference type="RefSeq" id="XP_020668462.2"/>
    </source>
</evidence>
<dbReference type="Pfam" id="PF02988">
    <property type="entry name" value="PLA2_inh"/>
    <property type="match status" value="1"/>
</dbReference>
<evidence type="ECO:0000256" key="3">
    <source>
        <dbReference type="ARBA" id="ARBA00022525"/>
    </source>
</evidence>
<dbReference type="InParanoid" id="A0A6J0V6G9"/>
<dbReference type="Pfam" id="PF00021">
    <property type="entry name" value="UPAR_LY6"/>
    <property type="match status" value="1"/>
</dbReference>
<feature type="signal peptide" evidence="6">
    <location>
        <begin position="1"/>
        <end position="19"/>
    </location>
</feature>
<organism evidence="8 9">
    <name type="scientific">Pogona vitticeps</name>
    <name type="common">central bearded dragon</name>
    <dbReference type="NCBI Taxonomy" id="103695"/>
    <lineage>
        <taxon>Eukaryota</taxon>
        <taxon>Metazoa</taxon>
        <taxon>Chordata</taxon>
        <taxon>Craniata</taxon>
        <taxon>Vertebrata</taxon>
        <taxon>Euteleostomi</taxon>
        <taxon>Lepidosauria</taxon>
        <taxon>Squamata</taxon>
        <taxon>Bifurcata</taxon>
        <taxon>Unidentata</taxon>
        <taxon>Episquamata</taxon>
        <taxon>Toxicofera</taxon>
        <taxon>Iguania</taxon>
        <taxon>Acrodonta</taxon>
        <taxon>Agamidae</taxon>
        <taxon>Amphibolurinae</taxon>
        <taxon>Pogona</taxon>
    </lineage>
</organism>
<dbReference type="GeneID" id="110089621"/>
<reference evidence="9" key="1">
    <citation type="submission" date="2025-08" db="UniProtKB">
        <authorList>
            <consortium name="RefSeq"/>
        </authorList>
    </citation>
    <scope>IDENTIFICATION</scope>
</reference>
<gene>
    <name evidence="9" type="primary">LOC110089621</name>
</gene>
<feature type="chain" id="PRO_5045114104" evidence="6">
    <location>
        <begin position="20"/>
        <end position="201"/>
    </location>
</feature>
<dbReference type="OrthoDB" id="9030094at2759"/>
<keyword evidence="8" id="KW-1185">Reference proteome</keyword>
<dbReference type="CDD" id="cd23572">
    <property type="entry name" value="TFP_LU_ECD_PINLYP_rpt2"/>
    <property type="match status" value="1"/>
</dbReference>
<dbReference type="CDD" id="cd23588">
    <property type="entry name" value="TFP_LU_ECD_PLIG"/>
    <property type="match status" value="1"/>
</dbReference>
<protein>
    <submittedName>
        <fullName evidence="9">Phospholipase A2 inhibitor and Ly6/PLAUR domain-containing protein-like</fullName>
    </submittedName>
</protein>
<dbReference type="InterPro" id="IPR050918">
    <property type="entry name" value="CNF-like_PLA2_Inhibitor"/>
</dbReference>
<keyword evidence="6" id="KW-0732">Signal</keyword>
<dbReference type="Proteomes" id="UP001652642">
    <property type="component" value="Chromosome 9"/>
</dbReference>